<comment type="caution">
    <text evidence="2">The sequence shown here is derived from an EMBL/GenBank/DDBJ whole genome shotgun (WGS) entry which is preliminary data.</text>
</comment>
<dbReference type="AlphaFoldDB" id="A0A397UPX5"/>
<evidence type="ECO:0000313" key="2">
    <source>
        <dbReference type="EMBL" id="RIB11257.1"/>
    </source>
</evidence>
<dbReference type="EMBL" id="QKWP01001155">
    <property type="protein sequence ID" value="RIB11257.1"/>
    <property type="molecule type" value="Genomic_DNA"/>
</dbReference>
<feature type="compositionally biased region" description="Basic and acidic residues" evidence="1">
    <location>
        <begin position="78"/>
        <end position="87"/>
    </location>
</feature>
<evidence type="ECO:0000256" key="1">
    <source>
        <dbReference type="SAM" id="MobiDB-lite"/>
    </source>
</evidence>
<sequence>MTCPITVALFDRHDGISLHSHAMSQNKVKSVTVEDETLSPSTSDVETAGTKQDLVNQLVSEAKRKNVLVGSENSGKGKTVELDDDPKPSFADGSRVNFKTGQAFADIFGNPSPHSGSSSSKMEKQELSKARNQWEYNEWCKADPLLDKALITGEVEFVHLARQVALERPYVVQVADEDGWSVAAKIAMEESMNPMSKLFSGKRERAKMAA</sequence>
<accession>A0A397UPX5</accession>
<keyword evidence="3" id="KW-1185">Reference proteome</keyword>
<reference evidence="2 3" key="1">
    <citation type="submission" date="2018-06" db="EMBL/GenBank/DDBJ databases">
        <title>Comparative genomics reveals the genomic features of Rhizophagus irregularis, R. cerebriforme, R. diaphanum and Gigaspora rosea, and their symbiotic lifestyle signature.</title>
        <authorList>
            <person name="Morin E."/>
            <person name="San Clemente H."/>
            <person name="Chen E.C.H."/>
            <person name="De La Providencia I."/>
            <person name="Hainaut M."/>
            <person name="Kuo A."/>
            <person name="Kohler A."/>
            <person name="Murat C."/>
            <person name="Tang N."/>
            <person name="Roy S."/>
            <person name="Loubradou J."/>
            <person name="Henrissat B."/>
            <person name="Grigoriev I.V."/>
            <person name="Corradi N."/>
            <person name="Roux C."/>
            <person name="Martin F.M."/>
        </authorList>
    </citation>
    <scope>NUCLEOTIDE SEQUENCE [LARGE SCALE GENOMIC DNA]</scope>
    <source>
        <strain evidence="2 3">DAOM 194757</strain>
    </source>
</reference>
<evidence type="ECO:0000313" key="3">
    <source>
        <dbReference type="Proteomes" id="UP000266673"/>
    </source>
</evidence>
<dbReference type="Proteomes" id="UP000266673">
    <property type="component" value="Unassembled WGS sequence"/>
</dbReference>
<name>A0A397UPX5_9GLOM</name>
<protein>
    <submittedName>
        <fullName evidence="2">Uncharacterized protein</fullName>
    </submittedName>
</protein>
<organism evidence="2 3">
    <name type="scientific">Gigaspora rosea</name>
    <dbReference type="NCBI Taxonomy" id="44941"/>
    <lineage>
        <taxon>Eukaryota</taxon>
        <taxon>Fungi</taxon>
        <taxon>Fungi incertae sedis</taxon>
        <taxon>Mucoromycota</taxon>
        <taxon>Glomeromycotina</taxon>
        <taxon>Glomeromycetes</taxon>
        <taxon>Diversisporales</taxon>
        <taxon>Gigasporaceae</taxon>
        <taxon>Gigaspora</taxon>
    </lineage>
</organism>
<proteinExistence type="predicted"/>
<gene>
    <name evidence="2" type="ORF">C2G38_2203916</name>
</gene>
<feature type="region of interest" description="Disordered" evidence="1">
    <location>
        <begin position="71"/>
        <end position="92"/>
    </location>
</feature>